<dbReference type="SUPFAM" id="SSF53335">
    <property type="entry name" value="S-adenosyl-L-methionine-dependent methyltransferases"/>
    <property type="match status" value="1"/>
</dbReference>
<gene>
    <name evidence="1" type="ORF">UX73_C0001G0004</name>
</gene>
<comment type="caution">
    <text evidence="1">The sequence shown here is derived from an EMBL/GenBank/DDBJ whole genome shotgun (WGS) entry which is preliminary data.</text>
</comment>
<dbReference type="InterPro" id="IPR056262">
    <property type="entry name" value="NpmA"/>
</dbReference>
<accession>A0A0G1R2Y2</accession>
<keyword evidence="1" id="KW-0489">Methyltransferase</keyword>
<dbReference type="Proteomes" id="UP000034873">
    <property type="component" value="Unassembled WGS sequence"/>
</dbReference>
<dbReference type="EMBL" id="LCNH01000001">
    <property type="protein sequence ID" value="KKU51472.1"/>
    <property type="molecule type" value="Genomic_DNA"/>
</dbReference>
<dbReference type="InterPro" id="IPR029063">
    <property type="entry name" value="SAM-dependent_MTases_sf"/>
</dbReference>
<name>A0A0G1R2Y2_UNCKA</name>
<protein>
    <submittedName>
        <fullName evidence="1">16S rRNA (Adenine(1408)-N(1))-methyltransferase</fullName>
    </submittedName>
</protein>
<evidence type="ECO:0000313" key="2">
    <source>
        <dbReference type="Proteomes" id="UP000034873"/>
    </source>
</evidence>
<keyword evidence="1" id="KW-0808">Transferase</keyword>
<dbReference type="GO" id="GO:0008168">
    <property type="term" value="F:methyltransferase activity"/>
    <property type="evidence" value="ECO:0007669"/>
    <property type="project" value="UniProtKB-KW"/>
</dbReference>
<proteinExistence type="predicted"/>
<dbReference type="AlphaFoldDB" id="A0A0G1R2Y2"/>
<dbReference type="Pfam" id="PF24675">
    <property type="entry name" value="NpmA"/>
    <property type="match status" value="1"/>
</dbReference>
<dbReference type="STRING" id="1619122.UX73_C0001G0004"/>
<dbReference type="Gene3D" id="3.40.50.150">
    <property type="entry name" value="Vaccinia Virus protein VP39"/>
    <property type="match status" value="1"/>
</dbReference>
<evidence type="ECO:0000313" key="1">
    <source>
        <dbReference type="EMBL" id="KKU51472.1"/>
    </source>
</evidence>
<reference evidence="1 2" key="1">
    <citation type="journal article" date="2015" name="Nature">
        <title>rRNA introns, odd ribosomes, and small enigmatic genomes across a large radiation of phyla.</title>
        <authorList>
            <person name="Brown C.T."/>
            <person name="Hug L.A."/>
            <person name="Thomas B.C."/>
            <person name="Sharon I."/>
            <person name="Castelle C.J."/>
            <person name="Singh A."/>
            <person name="Wilkins M.J."/>
            <person name="Williams K.H."/>
            <person name="Banfield J.F."/>
        </authorList>
    </citation>
    <scope>NUCLEOTIDE SEQUENCE [LARGE SCALE GENOMIC DNA]</scope>
</reference>
<organism evidence="1 2">
    <name type="scientific">candidate division WWE3 bacterium GW2011_GWC1_47_10</name>
    <dbReference type="NCBI Taxonomy" id="1619122"/>
    <lineage>
        <taxon>Bacteria</taxon>
        <taxon>Katanobacteria</taxon>
    </lineage>
</organism>
<sequence>MKVVVGNKLEEMDKQALDYALSGYTKVVIDLGTGDGRFVYGSAKQNRRTFFIGIDLLQKQMAVYANKCLREKILNALFAIGSVENLPQELANTADEVHIILPWGTLMQKIVQPKTEVVKRLGSILKVGGRLEILFGYHPDFEPSEAQRLNLAELDESYIRNTVLPTFEDGGFEVIRTLQLDKNALGNVQTTWSKKLAFGKKRPIYRFELTKRK</sequence>
<dbReference type="GO" id="GO:0032259">
    <property type="term" value="P:methylation"/>
    <property type="evidence" value="ECO:0007669"/>
    <property type="project" value="UniProtKB-KW"/>
</dbReference>
<dbReference type="CDD" id="cd02440">
    <property type="entry name" value="AdoMet_MTases"/>
    <property type="match status" value="1"/>
</dbReference>